<proteinExistence type="predicted"/>
<organism evidence="6 7">
    <name type="scientific">Anguilla anguilla</name>
    <name type="common">European freshwater eel</name>
    <name type="synonym">Muraena anguilla</name>
    <dbReference type="NCBI Taxonomy" id="7936"/>
    <lineage>
        <taxon>Eukaryota</taxon>
        <taxon>Metazoa</taxon>
        <taxon>Chordata</taxon>
        <taxon>Craniata</taxon>
        <taxon>Vertebrata</taxon>
        <taxon>Euteleostomi</taxon>
        <taxon>Actinopterygii</taxon>
        <taxon>Neopterygii</taxon>
        <taxon>Teleostei</taxon>
        <taxon>Anguilliformes</taxon>
        <taxon>Anguillidae</taxon>
        <taxon>Anguilla</taxon>
    </lineage>
</organism>
<feature type="compositionally biased region" description="Basic residues" evidence="4">
    <location>
        <begin position="277"/>
        <end position="287"/>
    </location>
</feature>
<dbReference type="Pfam" id="PF00076">
    <property type="entry name" value="RRM_1"/>
    <property type="match status" value="2"/>
</dbReference>
<evidence type="ECO:0000256" key="1">
    <source>
        <dbReference type="ARBA" id="ARBA00022737"/>
    </source>
</evidence>
<dbReference type="Proteomes" id="UP001044222">
    <property type="component" value="Unassembled WGS sequence"/>
</dbReference>
<name>A0A9D3SA21_ANGAN</name>
<feature type="compositionally biased region" description="Basic residues" evidence="4">
    <location>
        <begin position="84"/>
        <end position="94"/>
    </location>
</feature>
<reference evidence="6" key="1">
    <citation type="submission" date="2021-01" db="EMBL/GenBank/DDBJ databases">
        <title>A chromosome-scale assembly of European eel, Anguilla anguilla.</title>
        <authorList>
            <person name="Henkel C."/>
            <person name="Jong-Raadsen S.A."/>
            <person name="Dufour S."/>
            <person name="Weltzien F.-A."/>
            <person name="Palstra A.P."/>
            <person name="Pelster B."/>
            <person name="Spaink H.P."/>
            <person name="Van Den Thillart G.E."/>
            <person name="Jansen H."/>
            <person name="Zahm M."/>
            <person name="Klopp C."/>
            <person name="Cedric C."/>
            <person name="Louis A."/>
            <person name="Berthelot C."/>
            <person name="Parey E."/>
            <person name="Roest Crollius H."/>
            <person name="Montfort J."/>
            <person name="Robinson-Rechavi M."/>
            <person name="Bucao C."/>
            <person name="Bouchez O."/>
            <person name="Gislard M."/>
            <person name="Lluch J."/>
            <person name="Milhes M."/>
            <person name="Lampietro C."/>
            <person name="Lopez Roques C."/>
            <person name="Donnadieu C."/>
            <person name="Braasch I."/>
            <person name="Desvignes T."/>
            <person name="Postlethwait J."/>
            <person name="Bobe J."/>
            <person name="Guiguen Y."/>
            <person name="Dirks R."/>
        </authorList>
    </citation>
    <scope>NUCLEOTIDE SEQUENCE</scope>
    <source>
        <strain evidence="6">Tag_6206</strain>
        <tissue evidence="6">Liver</tissue>
    </source>
</reference>
<dbReference type="PANTHER" id="PTHR13976">
    <property type="entry name" value="HETEROGENEOUS NUCLEAR RIBONUCLEOPROTEIN-RELATED"/>
    <property type="match status" value="1"/>
</dbReference>
<evidence type="ECO:0000313" key="7">
    <source>
        <dbReference type="Proteomes" id="UP001044222"/>
    </source>
</evidence>
<dbReference type="SMART" id="SM00360">
    <property type="entry name" value="RRM"/>
    <property type="match status" value="4"/>
</dbReference>
<evidence type="ECO:0000256" key="2">
    <source>
        <dbReference type="ARBA" id="ARBA00022884"/>
    </source>
</evidence>
<evidence type="ECO:0000256" key="4">
    <source>
        <dbReference type="SAM" id="MobiDB-lite"/>
    </source>
</evidence>
<gene>
    <name evidence="6" type="ORF">ANANG_G00013950</name>
</gene>
<protein>
    <recommendedName>
        <fullName evidence="5">RRM domain-containing protein</fullName>
    </recommendedName>
</protein>
<dbReference type="InterPro" id="IPR000504">
    <property type="entry name" value="RRM_dom"/>
</dbReference>
<dbReference type="InterPro" id="IPR050666">
    <property type="entry name" value="ESRP"/>
</dbReference>
<dbReference type="Gene3D" id="3.30.70.330">
    <property type="match status" value="4"/>
</dbReference>
<dbReference type="InterPro" id="IPR012677">
    <property type="entry name" value="Nucleotide-bd_a/b_plait_sf"/>
</dbReference>
<keyword evidence="7" id="KW-1185">Reference proteome</keyword>
<feature type="region of interest" description="Disordered" evidence="4">
    <location>
        <begin position="84"/>
        <end position="107"/>
    </location>
</feature>
<comment type="caution">
    <text evidence="6">The sequence shown here is derived from an EMBL/GenBank/DDBJ whole genome shotgun (WGS) entry which is preliminary data.</text>
</comment>
<dbReference type="InterPro" id="IPR035979">
    <property type="entry name" value="RBD_domain_sf"/>
</dbReference>
<feature type="domain" description="RRM" evidence="5">
    <location>
        <begin position="412"/>
        <end position="474"/>
    </location>
</feature>
<feature type="domain" description="RRM" evidence="5">
    <location>
        <begin position="295"/>
        <end position="372"/>
    </location>
</feature>
<dbReference type="AlphaFoldDB" id="A0A9D3SA21"/>
<keyword evidence="2 3" id="KW-0694">RNA-binding</keyword>
<evidence type="ECO:0000256" key="3">
    <source>
        <dbReference type="PROSITE-ProRule" id="PRU00176"/>
    </source>
</evidence>
<keyword evidence="1" id="KW-0677">Repeat</keyword>
<dbReference type="EMBL" id="JAFIRN010000001">
    <property type="protein sequence ID" value="KAG5857006.1"/>
    <property type="molecule type" value="Genomic_DNA"/>
</dbReference>
<feature type="region of interest" description="Disordered" evidence="4">
    <location>
        <begin position="267"/>
        <end position="289"/>
    </location>
</feature>
<accession>A0A9D3SA21</accession>
<evidence type="ECO:0000313" key="6">
    <source>
        <dbReference type="EMBL" id="KAG5857006.1"/>
    </source>
</evidence>
<dbReference type="PROSITE" id="PS50102">
    <property type="entry name" value="RRM"/>
    <property type="match status" value="3"/>
</dbReference>
<feature type="compositionally biased region" description="Basic and acidic residues" evidence="4">
    <location>
        <begin position="95"/>
        <end position="107"/>
    </location>
</feature>
<feature type="domain" description="RRM" evidence="5">
    <location>
        <begin position="3"/>
        <end position="76"/>
    </location>
</feature>
<dbReference type="GO" id="GO:0003723">
    <property type="term" value="F:RNA binding"/>
    <property type="evidence" value="ECO:0007669"/>
    <property type="project" value="UniProtKB-UniRule"/>
</dbReference>
<sequence>MAVVVRLLGLNIEAGSEDIRRFFDGIHIPGGGVYITGGSRGEAFIIFATEKDSQLAMERSGSLLRGTPILLSLSSEEELHHKMASRFKKHKSSKRASEKKAKELTEARAPDPATQLLLSLFTAIGGLQGKQLGLNIASQPLKNMESKPVHITTFQEQLTRKRATSRRNTRYLRLYGLPKSITRQEINHFFKGLHVEDVIVNVRIGRSYGCLVKFAKEQDALEGLKFTHQSMGSFSVEVKEASMEMWVSALECKKSLKECQTNEYSTPVKRYPEGRSRSRSPKRHRSYAHPPSNEFCVKIGNISPRTSKTEIKEFFGCSYIKNDKVLHLLDQQGYRTSTAFIIFDNLKDYHFALNLNGSQFLGHTVKVSAVTRENMEKMITASRWNSVTEVDKGRFEAPRPEKARERFHSLRTCMYVRNLPADVRKVEVKDFFYKFRVSEDHINLLYDRQGVGIGEALVKFKSEDVAKMAENLNGNIHLGANVLLTRITLQQMEDLLHMRH</sequence>
<evidence type="ECO:0000259" key="5">
    <source>
        <dbReference type="PROSITE" id="PS50102"/>
    </source>
</evidence>
<dbReference type="SUPFAM" id="SSF54928">
    <property type="entry name" value="RNA-binding domain, RBD"/>
    <property type="match status" value="2"/>
</dbReference>